<dbReference type="PANTHER" id="PTHR37312:SF1">
    <property type="entry name" value="MEMBRANE-BOUND ACYLTRANSFERASE YKRP-RELATED"/>
    <property type="match status" value="1"/>
</dbReference>
<protein>
    <submittedName>
        <fullName evidence="3">Acyltransferase family protein</fullName>
    </submittedName>
</protein>
<feature type="transmembrane region" description="Helical" evidence="1">
    <location>
        <begin position="155"/>
        <end position="174"/>
    </location>
</feature>
<dbReference type="InterPro" id="IPR052734">
    <property type="entry name" value="Nod_factor_acetyltransferase"/>
</dbReference>
<dbReference type="PANTHER" id="PTHR37312">
    <property type="entry name" value="MEMBRANE-BOUND ACYLTRANSFERASE YKRP-RELATED"/>
    <property type="match status" value="1"/>
</dbReference>
<evidence type="ECO:0000256" key="1">
    <source>
        <dbReference type="SAM" id="Phobius"/>
    </source>
</evidence>
<feature type="transmembrane region" description="Helical" evidence="1">
    <location>
        <begin position="109"/>
        <end position="126"/>
    </location>
</feature>
<dbReference type="Pfam" id="PF01757">
    <property type="entry name" value="Acyl_transf_3"/>
    <property type="match status" value="1"/>
</dbReference>
<name>A0AAF0BBN3_9ENTE</name>
<feature type="transmembrane region" description="Helical" evidence="1">
    <location>
        <begin position="12"/>
        <end position="28"/>
    </location>
</feature>
<dbReference type="RefSeq" id="WP_272162983.1">
    <property type="nucleotide sequence ID" value="NZ_CP116507.1"/>
</dbReference>
<keyword evidence="3" id="KW-0808">Transferase</keyword>
<feature type="transmembrane region" description="Helical" evidence="1">
    <location>
        <begin position="133"/>
        <end position="149"/>
    </location>
</feature>
<feature type="transmembrane region" description="Helical" evidence="1">
    <location>
        <begin position="258"/>
        <end position="280"/>
    </location>
</feature>
<sequence>MTEKVRDPYFDNAKLLLIFLVIFGHLIQPFVEDYSQIEDLYYLIYTFHMPGFILISGYFSKNIRRPGYLRKTAETMLVPYVVFQFIYSLFYFMIQSSGKLSLQFLNPHWSLWFLLSMFCWNVALYLFDRFTPYMGMTIAIIIGLLAGYAPGIDQFLSLSRTMVFFPFFLLGFYLPASFFEKTKKPAMRVVGVVLFVLLAKLVTYAEVWNKYWFFGSKPYDHFLENPEVGGVVRLFVYLISFIAIFAFFTLVPRKKYRFTYLGENTLYAYLLHGFIVKSLRSMDMGELTLKPWLFFLIVALSIAMTALFTRPIFKKSLDRMFSMVSDNLIKWKSKDKTRKKE</sequence>
<feature type="transmembrane region" description="Helical" evidence="1">
    <location>
        <begin position="40"/>
        <end position="60"/>
    </location>
</feature>
<feature type="domain" description="Acyltransferase 3" evidence="2">
    <location>
        <begin position="8"/>
        <end position="308"/>
    </location>
</feature>
<dbReference type="GO" id="GO:0016747">
    <property type="term" value="F:acyltransferase activity, transferring groups other than amino-acyl groups"/>
    <property type="evidence" value="ECO:0007669"/>
    <property type="project" value="InterPro"/>
</dbReference>
<organism evidence="3 4">
    <name type="scientific">Vagococcus lutrae</name>
    <dbReference type="NCBI Taxonomy" id="81947"/>
    <lineage>
        <taxon>Bacteria</taxon>
        <taxon>Bacillati</taxon>
        <taxon>Bacillota</taxon>
        <taxon>Bacilli</taxon>
        <taxon>Lactobacillales</taxon>
        <taxon>Enterococcaceae</taxon>
        <taxon>Vagococcus</taxon>
    </lineage>
</organism>
<dbReference type="AlphaFoldDB" id="A0AAF0BBN3"/>
<dbReference type="InterPro" id="IPR002656">
    <property type="entry name" value="Acyl_transf_3_dom"/>
</dbReference>
<feature type="transmembrane region" description="Helical" evidence="1">
    <location>
        <begin position="228"/>
        <end position="251"/>
    </location>
</feature>
<keyword evidence="1" id="KW-0812">Transmembrane</keyword>
<keyword evidence="3" id="KW-0012">Acyltransferase</keyword>
<feature type="transmembrane region" description="Helical" evidence="1">
    <location>
        <begin position="186"/>
        <end position="208"/>
    </location>
</feature>
<reference evidence="3" key="1">
    <citation type="submission" date="2023-01" db="EMBL/GenBank/DDBJ databases">
        <title>Oxazolidinone resistance genes in florfenicol resistant enterococci from beef cattle and veal calves at slaughter.</title>
        <authorList>
            <person name="Biggel M."/>
        </authorList>
    </citation>
    <scope>NUCLEOTIDE SEQUENCE</scope>
    <source>
        <strain evidence="3">K204-1</strain>
    </source>
</reference>
<feature type="transmembrane region" description="Helical" evidence="1">
    <location>
        <begin position="72"/>
        <end position="94"/>
    </location>
</feature>
<evidence type="ECO:0000313" key="3">
    <source>
        <dbReference type="EMBL" id="WCG21828.1"/>
    </source>
</evidence>
<evidence type="ECO:0000259" key="2">
    <source>
        <dbReference type="Pfam" id="PF01757"/>
    </source>
</evidence>
<accession>A0AAF0BBN3</accession>
<dbReference type="Proteomes" id="UP001179600">
    <property type="component" value="Chromosome"/>
</dbReference>
<proteinExistence type="predicted"/>
<feature type="transmembrane region" description="Helical" evidence="1">
    <location>
        <begin position="292"/>
        <end position="313"/>
    </location>
</feature>
<keyword evidence="1" id="KW-0472">Membrane</keyword>
<evidence type="ECO:0000313" key="4">
    <source>
        <dbReference type="Proteomes" id="UP001179600"/>
    </source>
</evidence>
<keyword evidence="1" id="KW-1133">Transmembrane helix</keyword>
<dbReference type="EMBL" id="CP116507">
    <property type="protein sequence ID" value="WCG21828.1"/>
    <property type="molecule type" value="Genomic_DNA"/>
</dbReference>
<gene>
    <name evidence="3" type="ORF">PML95_05310</name>
</gene>